<proteinExistence type="predicted"/>
<organism evidence="1">
    <name type="scientific">Ovis aries</name>
    <name type="common">Sheep</name>
    <dbReference type="NCBI Taxonomy" id="9940"/>
    <lineage>
        <taxon>Eukaryota</taxon>
        <taxon>Metazoa</taxon>
        <taxon>Chordata</taxon>
        <taxon>Craniata</taxon>
        <taxon>Vertebrata</taxon>
        <taxon>Euteleostomi</taxon>
        <taxon>Mammalia</taxon>
        <taxon>Eutheria</taxon>
        <taxon>Laurasiatheria</taxon>
        <taxon>Artiodactyla</taxon>
        <taxon>Ruminantia</taxon>
        <taxon>Pecora</taxon>
        <taxon>Bovidae</taxon>
        <taxon>Caprinae</taxon>
        <taxon>Ovis</taxon>
    </lineage>
</organism>
<reference evidence="1" key="1">
    <citation type="submission" date="2020-11" db="EMBL/GenBank/DDBJ databases">
        <authorList>
            <person name="Davenport K.M."/>
            <person name="Bickhart D.M."/>
            <person name="Smith T.P.L."/>
            <person name="Murdoch B.M."/>
            <person name="Rosen B.D."/>
        </authorList>
    </citation>
    <scope>NUCLEOTIDE SEQUENCE [LARGE SCALE GENOMIC DNA]</scope>
    <source>
        <strain evidence="1">OAR_USU_Benz2616</strain>
    </source>
</reference>
<protein>
    <submittedName>
        <fullName evidence="1">Uncharacterized protein</fullName>
    </submittedName>
</protein>
<evidence type="ECO:0000313" key="1">
    <source>
        <dbReference type="Ensembl" id="ENSOARP00020043474.1"/>
    </source>
</evidence>
<name>A0AC11DD42_SHEEP</name>
<reference evidence="1" key="3">
    <citation type="submission" date="2025-09" db="UniProtKB">
        <authorList>
            <consortium name="Ensembl"/>
        </authorList>
    </citation>
    <scope>IDENTIFICATION</scope>
</reference>
<dbReference type="Ensembl" id="ENSOART00020060932.1">
    <property type="protein sequence ID" value="ENSOARP00020043474.1"/>
    <property type="gene ID" value="ENSOARG00020034015.1"/>
</dbReference>
<reference evidence="1" key="2">
    <citation type="submission" date="2025-08" db="UniProtKB">
        <authorList>
            <consortium name="Ensembl"/>
        </authorList>
    </citation>
    <scope>IDENTIFICATION</scope>
</reference>
<sequence length="165" mass="19667">MTLYRRQGSRNHSRILYDPPPRILEIKAKINKWDLIKIKSFCTTKENISKVKRQPSEWEKMIANEATDKQLISKIYKQLLQLNSRKINDPIKKWAKELNRHFSKEDIRMANKHMKRCSTSLILREMQIKTTMRYHFTPVRMAAIQKSASNKCWRGCGEREPSYTV</sequence>
<accession>A0AC11DD42</accession>